<dbReference type="GO" id="GO:0046872">
    <property type="term" value="F:metal ion binding"/>
    <property type="evidence" value="ECO:0007669"/>
    <property type="project" value="UniProtKB-KW"/>
</dbReference>
<dbReference type="SMART" id="SM00436">
    <property type="entry name" value="TOP1Bc"/>
    <property type="match status" value="1"/>
</dbReference>
<evidence type="ECO:0000256" key="5">
    <source>
        <dbReference type="ARBA" id="ARBA00023029"/>
    </source>
</evidence>
<dbReference type="HAMAP" id="MF_00952">
    <property type="entry name" value="Topoisom_1_prok"/>
    <property type="match status" value="1"/>
</dbReference>
<feature type="site" description="Interaction with DNA" evidence="8">
    <location>
        <position position="323"/>
    </location>
</feature>
<evidence type="ECO:0000259" key="10">
    <source>
        <dbReference type="PROSITE" id="PS50880"/>
    </source>
</evidence>
<evidence type="ECO:0000256" key="4">
    <source>
        <dbReference type="ARBA" id="ARBA00022842"/>
    </source>
</evidence>
<dbReference type="PROSITE" id="PS50880">
    <property type="entry name" value="TOPRIM"/>
    <property type="match status" value="1"/>
</dbReference>
<reference evidence="12" key="2">
    <citation type="journal article" date="2022" name="Microbiol. Resour. Announc.">
        <title>Metagenome Sequencing to Explore Phylogenomics of Terrestrial Cyanobacteria.</title>
        <authorList>
            <person name="Ward R.D."/>
            <person name="Stajich J.E."/>
            <person name="Johansen J.R."/>
            <person name="Huntemann M."/>
            <person name="Clum A."/>
            <person name="Foster B."/>
            <person name="Foster B."/>
            <person name="Roux S."/>
            <person name="Palaniappan K."/>
            <person name="Varghese N."/>
            <person name="Mukherjee S."/>
            <person name="Reddy T.B.K."/>
            <person name="Daum C."/>
            <person name="Copeland A."/>
            <person name="Chen I.A."/>
            <person name="Ivanova N.N."/>
            <person name="Kyrpides N.C."/>
            <person name="Shapiro N."/>
            <person name="Eloe-Fadrosh E.A."/>
            <person name="Pietrasiak N."/>
        </authorList>
    </citation>
    <scope>NUCLEOTIDE SEQUENCE</scope>
    <source>
        <strain evidence="12">GSE-TBD4-15B</strain>
    </source>
</reference>
<evidence type="ECO:0000256" key="1">
    <source>
        <dbReference type="ARBA" id="ARBA00000213"/>
    </source>
</evidence>
<comment type="caution">
    <text evidence="8">Lacks conserved residue(s) required for the propagation of feature annotation.</text>
</comment>
<proteinExistence type="inferred from homology"/>
<dbReference type="GO" id="GO:0003917">
    <property type="term" value="F:DNA topoisomerase type I (single strand cut, ATP-independent) activity"/>
    <property type="evidence" value="ECO:0007669"/>
    <property type="project" value="UniProtKB-UniRule"/>
</dbReference>
<dbReference type="Gene3D" id="1.10.290.10">
    <property type="entry name" value="Topoisomerase I, domain 4"/>
    <property type="match status" value="1"/>
</dbReference>
<feature type="region of interest" description="Interaction with DNA" evidence="8">
    <location>
        <begin position="166"/>
        <end position="171"/>
    </location>
</feature>
<dbReference type="GO" id="GO:0003677">
    <property type="term" value="F:DNA binding"/>
    <property type="evidence" value="ECO:0007669"/>
    <property type="project" value="UniProtKB-KW"/>
</dbReference>
<dbReference type="InterPro" id="IPR005733">
    <property type="entry name" value="TopoI_bac-type"/>
</dbReference>
<dbReference type="InterPro" id="IPR013825">
    <property type="entry name" value="Topo_IA_cen_sub2"/>
</dbReference>
<feature type="domain" description="Topo IA-type catalytic" evidence="11">
    <location>
        <begin position="132"/>
        <end position="576"/>
    </location>
</feature>
<feature type="domain" description="Toprim" evidence="10">
    <location>
        <begin position="3"/>
        <end position="118"/>
    </location>
</feature>
<organism evidence="12 13">
    <name type="scientific">Pegethrix bostrychoides GSE-TBD4-15B</name>
    <dbReference type="NCBI Taxonomy" id="2839662"/>
    <lineage>
        <taxon>Bacteria</taxon>
        <taxon>Bacillati</taxon>
        <taxon>Cyanobacteriota</taxon>
        <taxon>Cyanophyceae</taxon>
        <taxon>Oculatellales</taxon>
        <taxon>Oculatellaceae</taxon>
        <taxon>Pegethrix</taxon>
    </lineage>
</organism>
<keyword evidence="3" id="KW-0479">Metal-binding</keyword>
<evidence type="ECO:0000259" key="11">
    <source>
        <dbReference type="PROSITE" id="PS52039"/>
    </source>
</evidence>
<dbReference type="PROSITE" id="PS00396">
    <property type="entry name" value="TOPO_IA_1"/>
    <property type="match status" value="1"/>
</dbReference>
<evidence type="ECO:0000256" key="2">
    <source>
        <dbReference type="ARBA" id="ARBA00009446"/>
    </source>
</evidence>
<comment type="similarity">
    <text evidence="2 8">Belongs to the type IA topoisomerase family.</text>
</comment>
<dbReference type="InterPro" id="IPR028612">
    <property type="entry name" value="Topoisom_1_IA"/>
</dbReference>
<feature type="site" description="Interaction with DNA" evidence="8">
    <location>
        <position position="146"/>
    </location>
</feature>
<accession>A0A951PAP5</accession>
<comment type="catalytic activity">
    <reaction evidence="1 8">
        <text>ATP-independent breakage of single-stranded DNA, followed by passage and rejoining.</text>
        <dbReference type="EC" id="5.6.2.1"/>
    </reaction>
</comment>
<feature type="site" description="Interaction with DNA" evidence="8">
    <location>
        <position position="142"/>
    </location>
</feature>
<dbReference type="InterPro" id="IPR003601">
    <property type="entry name" value="Topo_IA_2"/>
</dbReference>
<evidence type="ECO:0000313" key="13">
    <source>
        <dbReference type="Proteomes" id="UP000707356"/>
    </source>
</evidence>
<dbReference type="NCBIfam" id="TIGR01051">
    <property type="entry name" value="topA_bact"/>
    <property type="match status" value="1"/>
</dbReference>
<name>A0A951PAP5_9CYAN</name>
<gene>
    <name evidence="8 12" type="primary">topA</name>
    <name evidence="12" type="ORF">KME07_09400</name>
</gene>
<evidence type="ECO:0000256" key="6">
    <source>
        <dbReference type="ARBA" id="ARBA00023125"/>
    </source>
</evidence>
<feature type="region of interest" description="Disordered" evidence="9">
    <location>
        <begin position="587"/>
        <end position="607"/>
    </location>
</feature>
<feature type="site" description="Interaction with DNA" evidence="8">
    <location>
        <position position="506"/>
    </location>
</feature>
<dbReference type="PANTHER" id="PTHR42785:SF1">
    <property type="entry name" value="DNA TOPOISOMERASE"/>
    <property type="match status" value="1"/>
</dbReference>
<sequence>MATKLLIVESPGKVKKLSQILGSDWLVRASMGHVRELANDGVDSLGFDLSEDAVSCRYTARGSRGQETIQNLRAAVRQVKTVVLATDYDREGETIAWHIQQALNLKNPQRVVYSEITPAAVQAAVARPRSIDLNLVNSGLCRAVLDKLVGYRGSPLLWALQNGAKSMGRVQSAALHIICSRERQIQAFVPQDYWSVFVEYAEGFRAYYRGAAQAAEPSAELSAEPPAIPAEATDDAASPTEAPRLESARVTTEAEANRLVQLAPQSAHQVITIEGRTTTRQPPPAFVTSTLQQAAGSRLRFSPEKTMQVAQSLYEAGLITYMRTDSVSLSPEFCTQARQWLEANDPANLPQKTAKHRQVKGSQEAHEAIRPTDLYRPSQELRVQLSADDFALYLLIWKRSMATQCQSARLRQTRIVTQSGSITWQARGQVIEFHGYSKYWNNISADTDLPLLQPNQTLTLSRAAHEPKQTQPPPRYSEPKLVQAMERQGIGRPSTYAPTIQTLKQRLYVDLNKGSLQPTELGLEVDAFLQDALPDLLEAEFTAQMEQALDQIAAGEQDWEHYLTDWNRSYFAPALLKARQVIPQHLTSNPAPRHHQSHHQNQTLERSRSRCPQCNAYLAKVPSRKLKKKYFLKCTDCTDLVLFWSDKSRQWEAPRPKNADLPKPEPTEHPCPICKQPLESYAYEKDGQVKRLLRCSDPKARADKKHQDAVYFQTAQGWWSPKFGALE</sequence>
<dbReference type="Gene3D" id="3.40.50.140">
    <property type="match status" value="1"/>
</dbReference>
<dbReference type="SUPFAM" id="SSF56712">
    <property type="entry name" value="Prokaryotic type I DNA topoisomerase"/>
    <property type="match status" value="1"/>
</dbReference>
<feature type="region of interest" description="Disordered" evidence="9">
    <location>
        <begin position="230"/>
        <end position="250"/>
    </location>
</feature>
<evidence type="ECO:0000256" key="8">
    <source>
        <dbReference type="HAMAP-Rule" id="MF_00952"/>
    </source>
</evidence>
<dbReference type="AlphaFoldDB" id="A0A951PAP5"/>
<dbReference type="InterPro" id="IPR023405">
    <property type="entry name" value="Topo_IA_core_domain"/>
</dbReference>
<comment type="caution">
    <text evidence="12">The sequence shown here is derived from an EMBL/GenBank/DDBJ whole genome shotgun (WGS) entry which is preliminary data.</text>
</comment>
<dbReference type="InterPro" id="IPR013826">
    <property type="entry name" value="Topo_IA_cen_sub3"/>
</dbReference>
<reference evidence="12" key="1">
    <citation type="submission" date="2021-05" db="EMBL/GenBank/DDBJ databases">
        <authorList>
            <person name="Pietrasiak N."/>
            <person name="Ward R."/>
            <person name="Stajich J.E."/>
            <person name="Kurbessoian T."/>
        </authorList>
    </citation>
    <scope>NUCLEOTIDE SEQUENCE</scope>
    <source>
        <strain evidence="12">GSE-TBD4-15B</strain>
    </source>
</reference>
<evidence type="ECO:0000256" key="7">
    <source>
        <dbReference type="ARBA" id="ARBA00023235"/>
    </source>
</evidence>
<dbReference type="EMBL" id="JAHHHV010000054">
    <property type="protein sequence ID" value="MBW4465640.1"/>
    <property type="molecule type" value="Genomic_DNA"/>
</dbReference>
<dbReference type="PRINTS" id="PR00417">
    <property type="entry name" value="PRTPISMRASEI"/>
</dbReference>
<keyword evidence="6 8" id="KW-0238">DNA-binding</keyword>
<dbReference type="InterPro" id="IPR013497">
    <property type="entry name" value="Topo_IA_cen"/>
</dbReference>
<dbReference type="PROSITE" id="PS52039">
    <property type="entry name" value="TOPO_IA_2"/>
    <property type="match status" value="1"/>
</dbReference>
<dbReference type="Gene3D" id="1.10.460.10">
    <property type="entry name" value="Topoisomerase I, domain 2"/>
    <property type="match status" value="1"/>
</dbReference>
<feature type="active site" description="O-(5'-phospho-DNA)-tyrosine intermediate" evidence="8">
    <location>
        <position position="321"/>
    </location>
</feature>
<feature type="site" description="Interaction with DNA" evidence="8">
    <location>
        <position position="158"/>
    </location>
</feature>
<keyword evidence="5 8" id="KW-0799">Topoisomerase</keyword>
<dbReference type="EC" id="5.6.2.1" evidence="8"/>
<dbReference type="PANTHER" id="PTHR42785">
    <property type="entry name" value="DNA TOPOISOMERASE, TYPE IA, CORE"/>
    <property type="match status" value="1"/>
</dbReference>
<dbReference type="InterPro" id="IPR013824">
    <property type="entry name" value="Topo_IA_cen_sub1"/>
</dbReference>
<dbReference type="SMART" id="SM00493">
    <property type="entry name" value="TOPRIM"/>
    <property type="match status" value="1"/>
</dbReference>
<evidence type="ECO:0000313" key="12">
    <source>
        <dbReference type="EMBL" id="MBW4465640.1"/>
    </source>
</evidence>
<dbReference type="InterPro" id="IPR006171">
    <property type="entry name" value="TOPRIM_dom"/>
</dbReference>
<dbReference type="InterPro" id="IPR023406">
    <property type="entry name" value="Topo_IA_AS"/>
</dbReference>
<feature type="site" description="Interaction with DNA" evidence="8">
    <location>
        <position position="151"/>
    </location>
</feature>
<dbReference type="Pfam" id="PF01751">
    <property type="entry name" value="Toprim"/>
    <property type="match status" value="1"/>
</dbReference>
<dbReference type="GO" id="GO:0006265">
    <property type="term" value="P:DNA topological change"/>
    <property type="evidence" value="ECO:0007669"/>
    <property type="project" value="UniProtKB-UniRule"/>
</dbReference>
<dbReference type="Pfam" id="PF01131">
    <property type="entry name" value="Topoisom_bac"/>
    <property type="match status" value="1"/>
</dbReference>
<feature type="site" description="Interaction with DNA" evidence="8">
    <location>
        <position position="33"/>
    </location>
</feature>
<keyword evidence="4" id="KW-0460">Magnesium</keyword>
<dbReference type="InterPro" id="IPR000380">
    <property type="entry name" value="Topo_IA"/>
</dbReference>
<dbReference type="InterPro" id="IPR003602">
    <property type="entry name" value="Topo_IA_DNA-bd_dom"/>
</dbReference>
<evidence type="ECO:0000256" key="9">
    <source>
        <dbReference type="SAM" id="MobiDB-lite"/>
    </source>
</evidence>
<dbReference type="Gene3D" id="2.70.20.10">
    <property type="entry name" value="Topoisomerase I, domain 3"/>
    <property type="match status" value="1"/>
</dbReference>
<keyword evidence="7 8" id="KW-0413">Isomerase</keyword>
<evidence type="ECO:0000256" key="3">
    <source>
        <dbReference type="ARBA" id="ARBA00022723"/>
    </source>
</evidence>
<protein>
    <recommendedName>
        <fullName evidence="8">DNA topoisomerase 1</fullName>
        <ecNumber evidence="8">5.6.2.1</ecNumber>
    </recommendedName>
    <alternativeName>
        <fullName evidence="8">DNA topoisomerase I</fullName>
    </alternativeName>
</protein>
<dbReference type="SMART" id="SM00437">
    <property type="entry name" value="TOP1Ac"/>
    <property type="match status" value="1"/>
</dbReference>
<dbReference type="CDD" id="cd00186">
    <property type="entry name" value="TOP1Ac"/>
    <property type="match status" value="1"/>
</dbReference>
<comment type="subunit">
    <text evidence="8">Monomer.</text>
</comment>
<dbReference type="Proteomes" id="UP000707356">
    <property type="component" value="Unassembled WGS sequence"/>
</dbReference>
<comment type="function">
    <text evidence="8">Releases the supercoiling and torsional tension of DNA, which is introduced during the DNA replication and transcription, by transiently cleaving and rejoining one strand of the DNA duplex. Introduces a single-strand break via transesterification at a target site in duplex DNA. The scissile phosphodiester is attacked by the catalytic tyrosine of the enzyme, resulting in the formation of a DNA-(5'-phosphotyrosyl)-enzyme intermediate and the expulsion of a 3'-OH DNA strand. The free DNA strand then undergoes passage around the unbroken strand, thus removing DNA supercoils. Finally, in the religation step, the DNA 3'-OH attacks the covalent intermediate to expel the active-site tyrosine and restore the DNA phosphodiester backbone.</text>
</comment>